<dbReference type="Proteomes" id="UP001367508">
    <property type="component" value="Unassembled WGS sequence"/>
</dbReference>
<evidence type="ECO:0000313" key="1">
    <source>
        <dbReference type="EMBL" id="KAK7330735.1"/>
    </source>
</evidence>
<accession>A0AAN9L783</accession>
<reference evidence="1 2" key="1">
    <citation type="submission" date="2024-01" db="EMBL/GenBank/DDBJ databases">
        <title>The genomes of 5 underutilized Papilionoideae crops provide insights into root nodulation and disease resistanc.</title>
        <authorList>
            <person name="Jiang F."/>
        </authorList>
    </citation>
    <scope>NUCLEOTIDE SEQUENCE [LARGE SCALE GENOMIC DNA]</scope>
    <source>
        <strain evidence="1">LVBAO_FW01</strain>
        <tissue evidence="1">Leaves</tissue>
    </source>
</reference>
<keyword evidence="2" id="KW-1185">Reference proteome</keyword>
<comment type="caution">
    <text evidence="1">The sequence shown here is derived from an EMBL/GenBank/DDBJ whole genome shotgun (WGS) entry which is preliminary data.</text>
</comment>
<name>A0AAN9L783_CANGL</name>
<dbReference type="EMBL" id="JAYMYQ010000005">
    <property type="protein sequence ID" value="KAK7330735.1"/>
    <property type="molecule type" value="Genomic_DNA"/>
</dbReference>
<sequence>MITAFQSSIYDLGRWVPLSLLPSFHRRIGQFLQPFVLFLSLSPVDLKMFSSRALYLCYPRGGNLLVLVGILILTDNFEDLYDYRSANTI</sequence>
<dbReference type="AlphaFoldDB" id="A0AAN9L783"/>
<organism evidence="1 2">
    <name type="scientific">Canavalia gladiata</name>
    <name type="common">Sword bean</name>
    <name type="synonym">Dolichos gladiatus</name>
    <dbReference type="NCBI Taxonomy" id="3824"/>
    <lineage>
        <taxon>Eukaryota</taxon>
        <taxon>Viridiplantae</taxon>
        <taxon>Streptophyta</taxon>
        <taxon>Embryophyta</taxon>
        <taxon>Tracheophyta</taxon>
        <taxon>Spermatophyta</taxon>
        <taxon>Magnoliopsida</taxon>
        <taxon>eudicotyledons</taxon>
        <taxon>Gunneridae</taxon>
        <taxon>Pentapetalae</taxon>
        <taxon>rosids</taxon>
        <taxon>fabids</taxon>
        <taxon>Fabales</taxon>
        <taxon>Fabaceae</taxon>
        <taxon>Papilionoideae</taxon>
        <taxon>50 kb inversion clade</taxon>
        <taxon>NPAAA clade</taxon>
        <taxon>indigoferoid/millettioid clade</taxon>
        <taxon>Phaseoleae</taxon>
        <taxon>Canavalia</taxon>
    </lineage>
</organism>
<proteinExistence type="predicted"/>
<gene>
    <name evidence="1" type="ORF">VNO77_24933</name>
</gene>
<evidence type="ECO:0000313" key="2">
    <source>
        <dbReference type="Proteomes" id="UP001367508"/>
    </source>
</evidence>
<protein>
    <submittedName>
        <fullName evidence="1">Uncharacterized protein</fullName>
    </submittedName>
</protein>